<accession>A0A0M6WBK0</accession>
<keyword evidence="4" id="KW-0564">Palmitate</keyword>
<evidence type="ECO:0000313" key="7">
    <source>
        <dbReference type="EMBL" id="CRL32387.1"/>
    </source>
</evidence>
<dbReference type="Gene3D" id="3.40.190.10">
    <property type="entry name" value="Periplasmic binding protein-like II"/>
    <property type="match status" value="2"/>
</dbReference>
<dbReference type="OrthoDB" id="9798191at2"/>
<dbReference type="EMBL" id="CVRR01000004">
    <property type="protein sequence ID" value="CRL32387.1"/>
    <property type="molecule type" value="Genomic_DNA"/>
</dbReference>
<dbReference type="RefSeq" id="WP_055066822.1">
    <property type="nucleotide sequence ID" value="NZ_CP173697.1"/>
</dbReference>
<feature type="chain" id="PRO_5039037756" description="Extracellular solute-binding protein" evidence="6">
    <location>
        <begin position="25"/>
        <end position="433"/>
    </location>
</feature>
<dbReference type="AlphaFoldDB" id="A0A0M6WBK0"/>
<dbReference type="Pfam" id="PF01547">
    <property type="entry name" value="SBP_bac_1"/>
    <property type="match status" value="1"/>
</dbReference>
<keyword evidence="2 6" id="KW-0732">Signal</keyword>
<proteinExistence type="predicted"/>
<evidence type="ECO:0000313" key="8">
    <source>
        <dbReference type="Proteomes" id="UP000049979"/>
    </source>
</evidence>
<name>A0A0M6WBK0_9FIRM</name>
<gene>
    <name evidence="7" type="ORF">M72_20261</name>
</gene>
<dbReference type="PANTHER" id="PTHR43649:SF33">
    <property type="entry name" value="POLYGALACTURONAN_RHAMNOGALACTURONAN-BINDING PROTEIN YTCQ"/>
    <property type="match status" value="1"/>
</dbReference>
<evidence type="ECO:0000256" key="4">
    <source>
        <dbReference type="ARBA" id="ARBA00023139"/>
    </source>
</evidence>
<keyword evidence="1" id="KW-1003">Cell membrane</keyword>
<dbReference type="PROSITE" id="PS51257">
    <property type="entry name" value="PROKAR_LIPOPROTEIN"/>
    <property type="match status" value="1"/>
</dbReference>
<dbReference type="InterPro" id="IPR050490">
    <property type="entry name" value="Bact_solute-bd_prot1"/>
</dbReference>
<dbReference type="PANTHER" id="PTHR43649">
    <property type="entry name" value="ARABINOSE-BINDING PROTEIN-RELATED"/>
    <property type="match status" value="1"/>
</dbReference>
<evidence type="ECO:0000256" key="1">
    <source>
        <dbReference type="ARBA" id="ARBA00022475"/>
    </source>
</evidence>
<dbReference type="SUPFAM" id="SSF53850">
    <property type="entry name" value="Periplasmic binding protein-like II"/>
    <property type="match status" value="1"/>
</dbReference>
<keyword evidence="8" id="KW-1185">Reference proteome</keyword>
<dbReference type="Proteomes" id="UP000049979">
    <property type="component" value="Unassembled WGS sequence"/>
</dbReference>
<keyword evidence="5" id="KW-0449">Lipoprotein</keyword>
<evidence type="ECO:0000256" key="5">
    <source>
        <dbReference type="ARBA" id="ARBA00023288"/>
    </source>
</evidence>
<evidence type="ECO:0000256" key="3">
    <source>
        <dbReference type="ARBA" id="ARBA00023136"/>
    </source>
</evidence>
<dbReference type="STRING" id="301302.ERS852420_00266"/>
<keyword evidence="3" id="KW-0472">Membrane</keyword>
<feature type="signal peptide" evidence="6">
    <location>
        <begin position="1"/>
        <end position="24"/>
    </location>
</feature>
<evidence type="ECO:0000256" key="6">
    <source>
        <dbReference type="SAM" id="SignalP"/>
    </source>
</evidence>
<protein>
    <recommendedName>
        <fullName evidence="9">Extracellular solute-binding protein</fullName>
    </recommendedName>
</protein>
<reference evidence="8" key="1">
    <citation type="submission" date="2015-05" db="EMBL/GenBank/DDBJ databases">
        <authorList>
            <consortium name="Pathogen Informatics"/>
        </authorList>
    </citation>
    <scope>NUCLEOTIDE SEQUENCE [LARGE SCALE GENOMIC DNA]</scope>
    <source>
        <strain evidence="8">M72</strain>
    </source>
</reference>
<evidence type="ECO:0008006" key="9">
    <source>
        <dbReference type="Google" id="ProtNLM"/>
    </source>
</evidence>
<organism evidence="7 8">
    <name type="scientific">Roseburia faecis</name>
    <dbReference type="NCBI Taxonomy" id="301302"/>
    <lineage>
        <taxon>Bacteria</taxon>
        <taxon>Bacillati</taxon>
        <taxon>Bacillota</taxon>
        <taxon>Clostridia</taxon>
        <taxon>Lachnospirales</taxon>
        <taxon>Lachnospiraceae</taxon>
        <taxon>Roseburia</taxon>
    </lineage>
</organism>
<evidence type="ECO:0000256" key="2">
    <source>
        <dbReference type="ARBA" id="ARBA00022729"/>
    </source>
</evidence>
<dbReference type="InterPro" id="IPR006059">
    <property type="entry name" value="SBP"/>
</dbReference>
<sequence>MAKRNIFRGLAAVLALGMCMTGLAGCGSEKRADGKTEIEVVSYKPEAVKAFEKIEKRFNETHDDIHLTISSPNEAMTILKTRFIREDYPDIIAIGGDINYSNFLDADLFEDISGLDEVQTVKQAYLDMDKELEFIPKDGTYALPYVANAAGILYNKDLFEENGWKVPTTWQEFTTLCDEIKQSGTLPLYLGFKDTWTCLAPWNALAVGLTDSDTCNQVNMGNTTFSDTYGPVAEKMRALLDYAEKNPYAYGYNDACTAFARGESAMYPIGSYAIPQIKSVNPDMNIGSFTFPANDEESDNVLNSGIDLQFSVMKACKNKEAAYEVLKYLYDDETIQIYLDDQGGIACKDGDFAIPETLKDMRPYIENNRMADYQDHHYPSEMSVDAMIQTFLLDTSDNAQEKFLKKFDSDWKRYNRDLIRKVQDYQKEQGDEQ</sequence>